<keyword evidence="2" id="KW-0732">Signal</keyword>
<protein>
    <submittedName>
        <fullName evidence="3">Uncharacterized protein</fullName>
    </submittedName>
</protein>
<evidence type="ECO:0000256" key="1">
    <source>
        <dbReference type="SAM" id="MobiDB-lite"/>
    </source>
</evidence>
<evidence type="ECO:0000313" key="4">
    <source>
        <dbReference type="Proteomes" id="UP000241818"/>
    </source>
</evidence>
<feature type="compositionally biased region" description="Polar residues" evidence="1">
    <location>
        <begin position="101"/>
        <end position="119"/>
    </location>
</feature>
<feature type="region of interest" description="Disordered" evidence="1">
    <location>
        <begin position="88"/>
        <end position="152"/>
    </location>
</feature>
<name>A0A2T3BFK4_AMORE</name>
<reference evidence="3 4" key="1">
    <citation type="journal article" date="2018" name="New Phytol.">
        <title>Comparative genomics and transcriptomics depict ericoid mycorrhizal fungi as versatile saprotrophs and plant mutualists.</title>
        <authorList>
            <person name="Martino E."/>
            <person name="Morin E."/>
            <person name="Grelet G.A."/>
            <person name="Kuo A."/>
            <person name="Kohler A."/>
            <person name="Daghino S."/>
            <person name="Barry K.W."/>
            <person name="Cichocki N."/>
            <person name="Clum A."/>
            <person name="Dockter R.B."/>
            <person name="Hainaut M."/>
            <person name="Kuo R.C."/>
            <person name="LaButti K."/>
            <person name="Lindahl B.D."/>
            <person name="Lindquist E.A."/>
            <person name="Lipzen A."/>
            <person name="Khouja H.R."/>
            <person name="Magnuson J."/>
            <person name="Murat C."/>
            <person name="Ohm R.A."/>
            <person name="Singer S.W."/>
            <person name="Spatafora J.W."/>
            <person name="Wang M."/>
            <person name="Veneault-Fourrey C."/>
            <person name="Henrissat B."/>
            <person name="Grigoriev I.V."/>
            <person name="Martin F.M."/>
            <person name="Perotto S."/>
        </authorList>
    </citation>
    <scope>NUCLEOTIDE SEQUENCE [LARGE SCALE GENOMIC DNA]</scope>
    <source>
        <strain evidence="3 4">ATCC 22711</strain>
    </source>
</reference>
<dbReference type="AlphaFoldDB" id="A0A2T3BFK4"/>
<dbReference type="RefSeq" id="XP_024725679.1">
    <property type="nucleotide sequence ID" value="XM_024867280.1"/>
</dbReference>
<evidence type="ECO:0000256" key="2">
    <source>
        <dbReference type="SAM" id="SignalP"/>
    </source>
</evidence>
<dbReference type="GeneID" id="36575361"/>
<sequence>MQFSKQQTAALAALLLALPAFASPIPGPASTPTHDNLISSERIVPGSYILNRETIPNSVVSSGRFKPETYSRIKEELSHWPEITPGVKHEERGLFNKNKKPTTTDAPASSKTADPTNTAEHAPGATPTEKGSKTDKFVNGAQKVSDTGSAVNGVAQTGNELWNSAKNAWNDVFHGGESSGAGAEPAA</sequence>
<dbReference type="InParanoid" id="A0A2T3BFK4"/>
<dbReference type="EMBL" id="KZ679006">
    <property type="protein sequence ID" value="PSS28154.1"/>
    <property type="molecule type" value="Genomic_DNA"/>
</dbReference>
<evidence type="ECO:0000313" key="3">
    <source>
        <dbReference type="EMBL" id="PSS28154.1"/>
    </source>
</evidence>
<gene>
    <name evidence="3" type="ORF">M430DRAFT_38837</name>
</gene>
<feature type="signal peptide" evidence="2">
    <location>
        <begin position="1"/>
        <end position="22"/>
    </location>
</feature>
<keyword evidence="4" id="KW-1185">Reference proteome</keyword>
<feature type="compositionally biased region" description="Polar residues" evidence="1">
    <location>
        <begin position="142"/>
        <end position="152"/>
    </location>
</feature>
<proteinExistence type="predicted"/>
<accession>A0A2T3BFK4</accession>
<organism evidence="3 4">
    <name type="scientific">Amorphotheca resinae ATCC 22711</name>
    <dbReference type="NCBI Taxonomy" id="857342"/>
    <lineage>
        <taxon>Eukaryota</taxon>
        <taxon>Fungi</taxon>
        <taxon>Dikarya</taxon>
        <taxon>Ascomycota</taxon>
        <taxon>Pezizomycotina</taxon>
        <taxon>Leotiomycetes</taxon>
        <taxon>Helotiales</taxon>
        <taxon>Amorphothecaceae</taxon>
        <taxon>Amorphotheca</taxon>
    </lineage>
</organism>
<dbReference type="Proteomes" id="UP000241818">
    <property type="component" value="Unassembled WGS sequence"/>
</dbReference>
<feature type="chain" id="PRO_5015730265" evidence="2">
    <location>
        <begin position="23"/>
        <end position="187"/>
    </location>
</feature>